<comment type="caution">
    <text evidence="4">The sequence shown here is derived from an EMBL/GenBank/DDBJ whole genome shotgun (WGS) entry which is preliminary data.</text>
</comment>
<dbReference type="Proteomes" id="UP000597761">
    <property type="component" value="Unassembled WGS sequence"/>
</dbReference>
<keyword evidence="1" id="KW-0732">Signal</keyword>
<accession>A0ABQ1P543</accession>
<dbReference type="EMBL" id="BMJI01000007">
    <property type="protein sequence ID" value="GGC89549.1"/>
    <property type="molecule type" value="Genomic_DNA"/>
</dbReference>
<dbReference type="Pfam" id="PF01551">
    <property type="entry name" value="Peptidase_M23"/>
    <property type="match status" value="1"/>
</dbReference>
<dbReference type="RefSeq" id="WP_188667781.1">
    <property type="nucleotide sequence ID" value="NZ_BMJI01000007.1"/>
</dbReference>
<feature type="region of interest" description="Disordered" evidence="2">
    <location>
        <begin position="89"/>
        <end position="166"/>
    </location>
</feature>
<keyword evidence="5" id="KW-1185">Reference proteome</keyword>
<sequence length="281" mass="28125">MSAPRDTTARHRAPSSRPTGTPPASRPGGVEGRHRAPTAGTPALRRTGLAVACAGAALALIIPTTSAALPEASQTAVSVLAGAGRTAEAGGVGAVGSAPARPQSAARKTAAASAASNTAAEKAKQAARKKQAADRARAARTPQQRAGLQAPLSASTMTSPFGQRVSPITGQLDEMHTGQDFGAPAGAPVKAAGSGTVKEAGWHAYGGGNRVVIDHGNGLKTSYNHMSAIDVHVGQRIAQGQLVGAVGSTGASTGPHLHFEVFVQGKLVDPLPWLPGVAHRS</sequence>
<dbReference type="InterPro" id="IPR011055">
    <property type="entry name" value="Dup_hybrid_motif"/>
</dbReference>
<dbReference type="PANTHER" id="PTHR21666:SF289">
    <property type="entry name" value="L-ALA--D-GLU ENDOPEPTIDASE"/>
    <property type="match status" value="1"/>
</dbReference>
<evidence type="ECO:0000313" key="5">
    <source>
        <dbReference type="Proteomes" id="UP000597761"/>
    </source>
</evidence>
<evidence type="ECO:0000313" key="4">
    <source>
        <dbReference type="EMBL" id="GGC89549.1"/>
    </source>
</evidence>
<organism evidence="4 5">
    <name type="scientific">Tersicoccus solisilvae</name>
    <dbReference type="NCBI Taxonomy" id="1882339"/>
    <lineage>
        <taxon>Bacteria</taxon>
        <taxon>Bacillati</taxon>
        <taxon>Actinomycetota</taxon>
        <taxon>Actinomycetes</taxon>
        <taxon>Micrococcales</taxon>
        <taxon>Micrococcaceae</taxon>
        <taxon>Tersicoccus</taxon>
    </lineage>
</organism>
<feature type="region of interest" description="Disordered" evidence="2">
    <location>
        <begin position="1"/>
        <end position="41"/>
    </location>
</feature>
<evidence type="ECO:0000256" key="1">
    <source>
        <dbReference type="ARBA" id="ARBA00022729"/>
    </source>
</evidence>
<name>A0ABQ1P543_9MICC</name>
<evidence type="ECO:0000259" key="3">
    <source>
        <dbReference type="Pfam" id="PF01551"/>
    </source>
</evidence>
<gene>
    <name evidence="4" type="ORF">GCM10011512_15630</name>
</gene>
<feature type="compositionally biased region" description="Polar residues" evidence="2">
    <location>
        <begin position="152"/>
        <end position="166"/>
    </location>
</feature>
<dbReference type="PANTHER" id="PTHR21666">
    <property type="entry name" value="PEPTIDASE-RELATED"/>
    <property type="match status" value="1"/>
</dbReference>
<feature type="compositionally biased region" description="Low complexity" evidence="2">
    <location>
        <begin position="89"/>
        <end position="120"/>
    </location>
</feature>
<feature type="domain" description="M23ase beta-sheet core" evidence="3">
    <location>
        <begin position="175"/>
        <end position="270"/>
    </location>
</feature>
<protein>
    <recommendedName>
        <fullName evidence="3">M23ase beta-sheet core domain-containing protein</fullName>
    </recommendedName>
</protein>
<reference evidence="5" key="1">
    <citation type="journal article" date="2019" name="Int. J. Syst. Evol. Microbiol.">
        <title>The Global Catalogue of Microorganisms (GCM) 10K type strain sequencing project: providing services to taxonomists for standard genome sequencing and annotation.</title>
        <authorList>
            <consortium name="The Broad Institute Genomics Platform"/>
            <consortium name="The Broad Institute Genome Sequencing Center for Infectious Disease"/>
            <person name="Wu L."/>
            <person name="Ma J."/>
        </authorList>
    </citation>
    <scope>NUCLEOTIDE SEQUENCE [LARGE SCALE GENOMIC DNA]</scope>
    <source>
        <strain evidence="5">CGMCC 1.15480</strain>
    </source>
</reference>
<dbReference type="SUPFAM" id="SSF51261">
    <property type="entry name" value="Duplicated hybrid motif"/>
    <property type="match status" value="1"/>
</dbReference>
<proteinExistence type="predicted"/>
<evidence type="ECO:0000256" key="2">
    <source>
        <dbReference type="SAM" id="MobiDB-lite"/>
    </source>
</evidence>
<dbReference type="CDD" id="cd12797">
    <property type="entry name" value="M23_peptidase"/>
    <property type="match status" value="1"/>
</dbReference>
<dbReference type="Gene3D" id="2.70.70.10">
    <property type="entry name" value="Glucose Permease (Domain IIA)"/>
    <property type="match status" value="1"/>
</dbReference>
<dbReference type="InterPro" id="IPR016047">
    <property type="entry name" value="M23ase_b-sheet_dom"/>
</dbReference>
<dbReference type="InterPro" id="IPR050570">
    <property type="entry name" value="Cell_wall_metabolism_enzyme"/>
</dbReference>